<evidence type="ECO:0000256" key="2">
    <source>
        <dbReference type="RuleBase" id="RU364085"/>
    </source>
</evidence>
<feature type="compositionally biased region" description="Basic and acidic residues" evidence="3">
    <location>
        <begin position="1234"/>
        <end position="1273"/>
    </location>
</feature>
<name>A0A6M9ZXQ5_9CARY</name>
<keyword evidence="2" id="KW-0472">Membrane</keyword>
<organism evidence="4">
    <name type="scientific">Limonium sinense</name>
    <dbReference type="NCBI Taxonomy" id="293752"/>
    <lineage>
        <taxon>Eukaryota</taxon>
        <taxon>Viridiplantae</taxon>
        <taxon>Streptophyta</taxon>
        <taxon>Embryophyta</taxon>
        <taxon>Tracheophyta</taxon>
        <taxon>Spermatophyta</taxon>
        <taxon>Magnoliopsida</taxon>
        <taxon>eudicotyledons</taxon>
        <taxon>Gunneridae</taxon>
        <taxon>Pentapetalae</taxon>
        <taxon>Caryophyllales</taxon>
        <taxon>Plumbaginaceae</taxon>
        <taxon>Limonium</taxon>
    </lineage>
</organism>
<feature type="transmembrane region" description="Helical" evidence="2">
    <location>
        <begin position="322"/>
        <end position="345"/>
    </location>
</feature>
<geneLocation type="chloroplast" evidence="4"/>
<feature type="transmembrane region" description="Helical" evidence="2">
    <location>
        <begin position="171"/>
        <end position="199"/>
    </location>
</feature>
<dbReference type="EMBL" id="MN599096">
    <property type="protein sequence ID" value="QKN99003.1"/>
    <property type="molecule type" value="Genomic_DNA"/>
</dbReference>
<accession>A0A6M9ZXQ5</accession>
<keyword evidence="2" id="KW-1133">Transmembrane helix</keyword>
<protein>
    <recommendedName>
        <fullName evidence="2">Protein TIC 214</fullName>
    </recommendedName>
    <alternativeName>
        <fullName evidence="2">Translocon at the inner envelope membrane of chloroplasts 214</fullName>
    </alternativeName>
</protein>
<dbReference type="PANTHER" id="PTHR33163">
    <property type="entry name" value="PROTEIN TIC 214-RELATED"/>
    <property type="match status" value="1"/>
</dbReference>
<keyword evidence="2 4" id="KW-0934">Plastid</keyword>
<comment type="function">
    <text evidence="2">Involved in protein precursor import into chloroplasts. May be part of an intermediate translocation complex acting as a protein-conducting channel at the inner envelope.</text>
</comment>
<dbReference type="InterPro" id="IPR008896">
    <property type="entry name" value="TIC214"/>
</dbReference>
<sequence>MIFFLLGKLRNLYMKIINSVVVAGLYYGFFTTFSIGSSYFLLIRAIATEKEKGREGTVKRVAATTGFIMGQLIMLLSIYSKPLYLLLGRPHTITALTLPYLFVHLFLSNHYKFDSYNSLQSFSTQLVFLNNLIFPLFMNKIIFPLFHHFIWPSSMLARLANIYMFRCNNKMLFVTSCFVGWLIGHILFMKCVGLVNVWIRQNRSIRSIIRSNKYQHVLLSRFRPNKYEVSDLKYEVSELLYEVLELRDSMDRTFSILLFITCLCLLFRQNAVTHFKSENERNLKNERGESEKERSVKIETTFETKGTKQEQDRFTEVHTDPYLFTIILFIICIYSLGRAPSAFFTRKMIVETPRKGRRETIVETRGTKLEQDIFTEEGSDHFHHRWHPLFLLFNYKRWARPLRYIKNKKFENPVRNEMSQHFFFSGQENGHLRVSFTYPSHLANFMEMLEHKMYLSFFSKDNFVCDELDKFVCDELHHFDYWIHTNEKKLCSLRNEFTDRIEALDIGSPHLDVLEKKIRLCNNKTKKEYLPKIYDPFLNGSYRGIINQSFLPSIRNKQNKVYRILLFQEKTTGIKKIRKEVPRWPYQLASDVERARKKARKPIRQGKATLTGFHMRGRPKKRITFTKRKVDRPEDKQKGTRMGEFAKEVFDFSSSTTKNNDKNKNKKEIGALFYPRISLNIFSLICICLNSPRHRISSSGCTRKKDSIMQKSKKEYLPKIYDPFLNGSYRGIINQSFLPSIRNKQNKVYRILLFQEKTTGIKKIRKEVPRWPYQLASDVERARKKARKPIRQGKATLTGFHMRGRPKKRITFTKRKVDRPEDKQKGTRMGEFAKEVFDFSSSTTKNNDKNKNKKEIGALFYPRISDFRRNIITGSMRFQRRKTVVGRRLQVRAHSPLFFDVIVFYMQPLFDKVISRVIEISDRIQDIFLKITGIQLKNKRRSQRAEELEFYKSLGEELEKIDLKYKLEWEEELKKKRDLEDEIIEEDPRRAEEKERDRVLEIYDNVLFWEDPSIARTRLLLVQSKIRKWILLPSLILAKNIVRLLLLQKPEWAKDIRDMKREVHVLCNDNDMPIQRDDIFSKAWENEDRQLHIIIKNPFRLKPWHRSKRQPSGRDPMKKKNEKRKRFSYLTASGMETHRHYGAPNQLLSTAFSYFFAPIKKKSKKAIRKWSFLVLKMFKKRTKFLKVLKVLQELQKRIQSFIEKKKNSIINNQIFHKSSIQIRSMDRTNYSPTEKAEKEKKEKKAEREKKMKELTEKAEKEKKEKKAEREKKMKELTDKISTIRNEIKRITKDKKRTRKKNKRRNARLIRKPYLFIKWIGESIYTDIFWGIIPYTIKKIYRSIIKSLSRWMRIIKRFLKLTKKKKKKNTFEHISTIQKKLSLSHITHKMKIRKRRKRRARARVFFNLSLVSQNYVFYKLSQNQAINLYKLRSGLQYDGASLFLKNEIKDSFRRQGIISSELKQKILFERQGKISSELKHKKLQNSGMNRWKNLLKKNQWIKWLKSHYQYELSERKWSKLGPQEWRSEVNQHCRVENRNLRKRKQNSSKREKKVSLLENQNYHLQKTYRYEKRSYQSIYYQDKKDSDSYGSALQIHKPNLVDMGGSSPIQNYIRKDHFMKNTDRKYFDMKGLDLFDLKIHKEIKPPNQKRNLFDWMGMNEEIRNLPYSIPWFFPQIGFKKSNDLKRDLFWDKVIHSYLVMIGLDLFDLKIHKEIKPPNQKRNLFDWMGMNEEIRNLPYSIPWFFPQIGFKKNEGFKKRPVFRQIHSLLTIGEEDYTKSEMQIARKTEEEDVYSPIDIDNFIRSGRKNLKKIHLSFQLDWGNTIGSFELWEKMDEFKPDRVPSFERLLSLDCGKNNQIARRGDMLFKLKKNAVDPNTLNNMMLWLSHCDGVKGLENGMWSLEPGRVSVKDVKDNVKLIMYQTIKISLIHAIQQKNKRDRENMDKNLFKVSIGLIMPKNRKKNNYDLLVPENILSSRRRRELRILSCLNARNSNGVDKNAVFCNGNRVKTCGQFLDKSQDLDRDKKNFMKFKFFFFLWPNYRLEDLACMNRYICIHLNNGSLISMLRIHMYSRLKMNSSYNCAQLFIHPIYMVGINSCAHALSYIRFLYMNTNSMTYQLDPEMNQ</sequence>
<comment type="subcellular location">
    <subcellularLocation>
        <location evidence="1">Membrane</location>
        <topology evidence="1">Multi-pass membrane protein</topology>
    </subcellularLocation>
    <subcellularLocation>
        <location evidence="2">Plastid</location>
        <location evidence="2">Chloroplast inner membrane</location>
    </subcellularLocation>
</comment>
<evidence type="ECO:0000256" key="1">
    <source>
        <dbReference type="ARBA" id="ARBA00004141"/>
    </source>
</evidence>
<feature type="transmembrane region" description="Helical" evidence="2">
    <location>
        <begin position="61"/>
        <end position="79"/>
    </location>
</feature>
<evidence type="ECO:0000256" key="3">
    <source>
        <dbReference type="SAM" id="MobiDB-lite"/>
    </source>
</evidence>
<keyword evidence="2" id="KW-1001">Plastid inner membrane</keyword>
<feature type="region of interest" description="Disordered" evidence="3">
    <location>
        <begin position="1104"/>
        <end position="1123"/>
    </location>
</feature>
<reference evidence="4" key="2">
    <citation type="journal article" date="2020" name="Mitochondrial DNA Part B Resour">
        <title>The complete chloroplast genome sequence of Limonium sinense (Plumbaginaceae).</title>
        <authorList>
            <person name="Li J."/>
            <person name="Xu B."/>
            <person name="Yang Q."/>
            <person name="Wang T."/>
            <person name="Zhu Q."/>
            <person name="Lin Y."/>
            <person name="Liu Z.-L."/>
        </authorList>
    </citation>
    <scope>NUCLEOTIDE SEQUENCE</scope>
</reference>
<keyword evidence="2" id="KW-0812">Transmembrane</keyword>
<reference evidence="4" key="1">
    <citation type="submission" date="2019-10" db="EMBL/GenBank/DDBJ databases">
        <authorList>
            <person name="Li J.-F."/>
            <person name="Liu Z.-L."/>
            <person name="Yang Q."/>
        </authorList>
    </citation>
    <scope>NUCLEOTIDE SEQUENCE</scope>
</reference>
<dbReference type="PANTHER" id="PTHR33163:SF41">
    <property type="entry name" value="PROTEIN TIC 214"/>
    <property type="match status" value="1"/>
</dbReference>
<dbReference type="GO" id="GO:0015031">
    <property type="term" value="P:protein transport"/>
    <property type="evidence" value="ECO:0007669"/>
    <property type="project" value="UniProtKB-KW"/>
</dbReference>
<dbReference type="EMBL" id="MN599096">
    <property type="protein sequence ID" value="QKN99002.1"/>
    <property type="molecule type" value="Genomic_DNA"/>
</dbReference>
<evidence type="ECO:0000313" key="4">
    <source>
        <dbReference type="EMBL" id="QKN99003.1"/>
    </source>
</evidence>
<proteinExistence type="inferred from homology"/>
<comment type="similarity">
    <text evidence="2">Belongs to the TIC214 family.</text>
</comment>
<keyword evidence="2 4" id="KW-0150">Chloroplast</keyword>
<feature type="transmembrane region" description="Helical" evidence="2">
    <location>
        <begin position="128"/>
        <end position="151"/>
    </location>
</feature>
<feature type="transmembrane region" description="Helical" evidence="2">
    <location>
        <begin position="91"/>
        <end position="107"/>
    </location>
</feature>
<dbReference type="GO" id="GO:0009706">
    <property type="term" value="C:chloroplast inner membrane"/>
    <property type="evidence" value="ECO:0007669"/>
    <property type="project" value="UniProtKB-SubCell"/>
</dbReference>
<comment type="subunit">
    <text evidence="2">Part of the Tic complex.</text>
</comment>
<keyword evidence="2" id="KW-0653">Protein transport</keyword>
<feature type="region of interest" description="Disordered" evidence="3">
    <location>
        <begin position="1225"/>
        <end position="1273"/>
    </location>
</feature>
<dbReference type="Pfam" id="PF05758">
    <property type="entry name" value="Ycf1"/>
    <property type="match status" value="5"/>
</dbReference>
<feature type="transmembrane region" description="Helical" evidence="2">
    <location>
        <begin position="20"/>
        <end position="41"/>
    </location>
</feature>
<keyword evidence="2" id="KW-0813">Transport</keyword>
<gene>
    <name evidence="4" type="primary">ycf1</name>
    <name evidence="2" type="synonym">TIC214</name>
</gene>